<name>A0A5C6EAC1_9BACT</name>
<dbReference type="EMBL" id="SJPY01000001">
    <property type="protein sequence ID" value="TWU45798.1"/>
    <property type="molecule type" value="Genomic_DNA"/>
</dbReference>
<comment type="caution">
    <text evidence="1">The sequence shown here is derived from an EMBL/GenBank/DDBJ whole genome shotgun (WGS) entry which is preliminary data.</text>
</comment>
<dbReference type="RefSeq" id="WP_231617298.1">
    <property type="nucleotide sequence ID" value="NZ_SJPY01000001.1"/>
</dbReference>
<dbReference type="Proteomes" id="UP000315471">
    <property type="component" value="Unassembled WGS sequence"/>
</dbReference>
<accession>A0A5C6EAC1</accession>
<reference evidence="1 2" key="1">
    <citation type="submission" date="2019-02" db="EMBL/GenBank/DDBJ databases">
        <title>Deep-cultivation of Planctomycetes and their phenomic and genomic characterization uncovers novel biology.</title>
        <authorList>
            <person name="Wiegand S."/>
            <person name="Jogler M."/>
            <person name="Boedeker C."/>
            <person name="Pinto D."/>
            <person name="Vollmers J."/>
            <person name="Rivas-Marin E."/>
            <person name="Kohn T."/>
            <person name="Peeters S.H."/>
            <person name="Heuer A."/>
            <person name="Rast P."/>
            <person name="Oberbeckmann S."/>
            <person name="Bunk B."/>
            <person name="Jeske O."/>
            <person name="Meyerdierks A."/>
            <person name="Storesund J.E."/>
            <person name="Kallscheuer N."/>
            <person name="Luecker S."/>
            <person name="Lage O.M."/>
            <person name="Pohl T."/>
            <person name="Merkel B.J."/>
            <person name="Hornburger P."/>
            <person name="Mueller R.-W."/>
            <person name="Bruemmer F."/>
            <person name="Labrenz M."/>
            <person name="Spormann A.M."/>
            <person name="Op Den Camp H."/>
            <person name="Overmann J."/>
            <person name="Amann R."/>
            <person name="Jetten M.S.M."/>
            <person name="Mascher T."/>
            <person name="Medema M.H."/>
            <person name="Devos D.P."/>
            <person name="Kaster A.-K."/>
            <person name="Ovreas L."/>
            <person name="Rohde M."/>
            <person name="Galperin M.Y."/>
            <person name="Jogler C."/>
        </authorList>
    </citation>
    <scope>NUCLEOTIDE SEQUENCE [LARGE SCALE GENOMIC DNA]</scope>
    <source>
        <strain evidence="1 2">Q31b</strain>
    </source>
</reference>
<evidence type="ECO:0000313" key="2">
    <source>
        <dbReference type="Proteomes" id="UP000315471"/>
    </source>
</evidence>
<protein>
    <submittedName>
        <fullName evidence="1">Uncharacterized protein</fullName>
    </submittedName>
</protein>
<keyword evidence="2" id="KW-1185">Reference proteome</keyword>
<evidence type="ECO:0000313" key="1">
    <source>
        <dbReference type="EMBL" id="TWU45798.1"/>
    </source>
</evidence>
<organism evidence="1 2">
    <name type="scientific">Novipirellula aureliae</name>
    <dbReference type="NCBI Taxonomy" id="2527966"/>
    <lineage>
        <taxon>Bacteria</taxon>
        <taxon>Pseudomonadati</taxon>
        <taxon>Planctomycetota</taxon>
        <taxon>Planctomycetia</taxon>
        <taxon>Pirellulales</taxon>
        <taxon>Pirellulaceae</taxon>
        <taxon>Novipirellula</taxon>
    </lineage>
</organism>
<sequence length="164" mass="17984">MDVLLCGSRRDFRKNGKSSTSKLLTSSATMLLGIVIGCGSQDSAPKTSLFADDHTVAEHWPEDLPDAAAKLRERLALSEINKLTRKEIDDLVGWTAEIAADTNLSEADWLPLHHATQSLMTKLRATEDGLNRDEASQIEALCQLIDDAVRRIPEHPPSLKVTSP</sequence>
<proteinExistence type="predicted"/>
<gene>
    <name evidence="1" type="ORF">Q31b_09740</name>
</gene>
<dbReference type="AlphaFoldDB" id="A0A5C6EAC1"/>